<gene>
    <name evidence="2" type="ORF">N0V93_003426</name>
</gene>
<dbReference type="OrthoDB" id="4794810at2759"/>
<dbReference type="EMBL" id="JAPEVB010000002">
    <property type="protein sequence ID" value="KAJ4394209.1"/>
    <property type="molecule type" value="Genomic_DNA"/>
</dbReference>
<organism evidence="2 3">
    <name type="scientific">Gnomoniopsis smithogilvyi</name>
    <dbReference type="NCBI Taxonomy" id="1191159"/>
    <lineage>
        <taxon>Eukaryota</taxon>
        <taxon>Fungi</taxon>
        <taxon>Dikarya</taxon>
        <taxon>Ascomycota</taxon>
        <taxon>Pezizomycotina</taxon>
        <taxon>Sordariomycetes</taxon>
        <taxon>Sordariomycetidae</taxon>
        <taxon>Diaporthales</taxon>
        <taxon>Gnomoniaceae</taxon>
        <taxon>Gnomoniopsis</taxon>
    </lineage>
</organism>
<dbReference type="Pfam" id="PF23155">
    <property type="entry name" value="DUF7053"/>
    <property type="match status" value="1"/>
</dbReference>
<dbReference type="PANTHER" id="PTHR38117">
    <property type="entry name" value="NACHT AND WD40 DOMAIN PROTEIN"/>
    <property type="match status" value="1"/>
</dbReference>
<feature type="domain" description="DUF7053" evidence="1">
    <location>
        <begin position="13"/>
        <end position="166"/>
    </location>
</feature>
<proteinExistence type="predicted"/>
<reference evidence="2" key="1">
    <citation type="submission" date="2022-10" db="EMBL/GenBank/DDBJ databases">
        <title>Tapping the CABI collections for fungal endophytes: first genome assemblies for Collariella, Neodidymelliopsis, Ascochyta clinopodiicola, Didymella pomorum, Didymosphaeria variabile, Neocosmospora piperis and Neocucurbitaria cava.</title>
        <authorList>
            <person name="Hill R."/>
        </authorList>
    </citation>
    <scope>NUCLEOTIDE SEQUENCE</scope>
    <source>
        <strain evidence="2">IMI 355082</strain>
    </source>
</reference>
<accession>A0A9W8YYB6</accession>
<dbReference type="InterPro" id="IPR055481">
    <property type="entry name" value="DUF7053"/>
</dbReference>
<protein>
    <recommendedName>
        <fullName evidence="1">DUF7053 domain-containing protein</fullName>
    </recommendedName>
</protein>
<dbReference type="Proteomes" id="UP001140453">
    <property type="component" value="Unassembled WGS sequence"/>
</dbReference>
<evidence type="ECO:0000259" key="1">
    <source>
        <dbReference type="Pfam" id="PF23155"/>
    </source>
</evidence>
<evidence type="ECO:0000313" key="3">
    <source>
        <dbReference type="Proteomes" id="UP001140453"/>
    </source>
</evidence>
<dbReference type="AlphaFoldDB" id="A0A9W8YYB6"/>
<evidence type="ECO:0000313" key="2">
    <source>
        <dbReference type="EMBL" id="KAJ4394209.1"/>
    </source>
</evidence>
<sequence>MPFFSGSATLLVKCKLPVGVTKEQGIAMLHDTEFFINCDPCLEKYELIEKEMADPALPDRIKALGPTSAYKVTDIVENIPKGIWGSSVESKYEFTDVERGLFCRLRSPLSVVLEALWEVRDAEDGDGLELVEEAEITASKMLVGIVKGQSESGAAKIQAKMLDRLKKELEASSSAGAAA</sequence>
<name>A0A9W8YYB6_9PEZI</name>
<dbReference type="PANTHER" id="PTHR38117:SF1">
    <property type="entry name" value="DUF3074 DOMAIN-CONTAINING PROTEIN"/>
    <property type="match status" value="1"/>
</dbReference>
<keyword evidence="3" id="KW-1185">Reference proteome</keyword>
<comment type="caution">
    <text evidence="2">The sequence shown here is derived from an EMBL/GenBank/DDBJ whole genome shotgun (WGS) entry which is preliminary data.</text>
</comment>